<feature type="region of interest" description="Disordered" evidence="1">
    <location>
        <begin position="196"/>
        <end position="228"/>
    </location>
</feature>
<dbReference type="Gene3D" id="3.30.1150.10">
    <property type="match status" value="1"/>
</dbReference>
<dbReference type="NCBIfam" id="TIGR02794">
    <property type="entry name" value="tolA_full"/>
    <property type="match status" value="1"/>
</dbReference>
<gene>
    <name evidence="3" type="primary">tolA</name>
    <name evidence="3" type="ORF">AB6713_06020</name>
</gene>
<keyword evidence="2" id="KW-1133">Transmembrane helix</keyword>
<dbReference type="RefSeq" id="WP_370562044.1">
    <property type="nucleotide sequence ID" value="NZ_JBFWIB010000001.1"/>
</dbReference>
<keyword evidence="4" id="KW-1185">Reference proteome</keyword>
<dbReference type="SUPFAM" id="SSF74653">
    <property type="entry name" value="TolA/TonB C-terminal domain"/>
    <property type="match status" value="1"/>
</dbReference>
<protein>
    <submittedName>
        <fullName evidence="3">Cell envelope integrity protein TolA</fullName>
    </submittedName>
</protein>
<evidence type="ECO:0000256" key="2">
    <source>
        <dbReference type="SAM" id="Phobius"/>
    </source>
</evidence>
<sequence length="318" mass="35513">MQQRPADTVSAVVLALGLHVVLLLLLVFGLTWTRSNAVPAYGSPVSAELFDPDALSAAQRRALEAPPEPLPEPPLPEPEPEPVEEEAVPLPQPLPEPVPEDAPAEPQPQAQEQLPEPDTIDQDAARREAESELTAEREQEERRRQEQIDLTERKQQEEAEQKRRLARQQREEELKKLRAEREKIRREAELAEQKLKQIADARARQASDQAAESAAPPPGRPDGDSDLAARYAAALQEAIARNWGRPDNVPLGQVCRLYITQLPGGQVMSVEFDPSCPFDAQGRRSVEAAVRKAEPLPYRGFEPVFSRRLNLNFTAQDR</sequence>
<accession>A0ABV4HNK3</accession>
<keyword evidence="2" id="KW-0812">Transmembrane</keyword>
<evidence type="ECO:0000256" key="1">
    <source>
        <dbReference type="SAM" id="MobiDB-lite"/>
    </source>
</evidence>
<evidence type="ECO:0000313" key="3">
    <source>
        <dbReference type="EMBL" id="MEZ0474173.1"/>
    </source>
</evidence>
<feature type="compositionally biased region" description="Low complexity" evidence="1">
    <location>
        <begin position="107"/>
        <end position="117"/>
    </location>
</feature>
<dbReference type="Proteomes" id="UP001566331">
    <property type="component" value="Unassembled WGS sequence"/>
</dbReference>
<dbReference type="InterPro" id="IPR014161">
    <property type="entry name" value="Tol-Pal_TolA"/>
</dbReference>
<name>A0ABV4HNK3_9GAMM</name>
<feature type="compositionally biased region" description="Acidic residues" evidence="1">
    <location>
        <begin position="78"/>
        <end position="87"/>
    </location>
</feature>
<evidence type="ECO:0000313" key="4">
    <source>
        <dbReference type="Proteomes" id="UP001566331"/>
    </source>
</evidence>
<dbReference type="EMBL" id="JBFWIC010000006">
    <property type="protein sequence ID" value="MEZ0474173.1"/>
    <property type="molecule type" value="Genomic_DNA"/>
</dbReference>
<dbReference type="Pfam" id="PF13103">
    <property type="entry name" value="TonB_2"/>
    <property type="match status" value="1"/>
</dbReference>
<feature type="compositionally biased region" description="Pro residues" evidence="1">
    <location>
        <begin position="66"/>
        <end position="77"/>
    </location>
</feature>
<reference evidence="3 4" key="1">
    <citation type="submission" date="2024-07" db="EMBL/GenBank/DDBJ databases">
        <title>Luteimonas salilacus sp. nov., isolated from the shore soil of Salt Lake in Tibet of China.</title>
        <authorList>
            <person name="Zhang X."/>
            <person name="Li A."/>
        </authorList>
    </citation>
    <scope>NUCLEOTIDE SEQUENCE [LARGE SCALE GENOMIC DNA]</scope>
    <source>
        <strain evidence="3 4">B3-2-R+30</strain>
    </source>
</reference>
<feature type="transmembrane region" description="Helical" evidence="2">
    <location>
        <begin position="12"/>
        <end position="32"/>
    </location>
</feature>
<feature type="region of interest" description="Disordered" evidence="1">
    <location>
        <begin position="59"/>
        <end position="171"/>
    </location>
</feature>
<comment type="caution">
    <text evidence="3">The sequence shown here is derived from an EMBL/GenBank/DDBJ whole genome shotgun (WGS) entry which is preliminary data.</text>
</comment>
<feature type="compositionally biased region" description="Basic and acidic residues" evidence="1">
    <location>
        <begin position="196"/>
        <end position="205"/>
    </location>
</feature>
<feature type="compositionally biased region" description="Basic and acidic residues" evidence="1">
    <location>
        <begin position="123"/>
        <end position="171"/>
    </location>
</feature>
<organism evidence="3 4">
    <name type="scientific">Luteimonas salinilitoris</name>
    <dbReference type="NCBI Taxonomy" id="3237697"/>
    <lineage>
        <taxon>Bacteria</taxon>
        <taxon>Pseudomonadati</taxon>
        <taxon>Pseudomonadota</taxon>
        <taxon>Gammaproteobacteria</taxon>
        <taxon>Lysobacterales</taxon>
        <taxon>Lysobacteraceae</taxon>
        <taxon>Luteimonas</taxon>
    </lineage>
</organism>
<keyword evidence="2" id="KW-0472">Membrane</keyword>
<proteinExistence type="predicted"/>